<organism evidence="1 2">
    <name type="scientific">Muribaculum intestinale</name>
    <dbReference type="NCBI Taxonomy" id="1796646"/>
    <lineage>
        <taxon>Bacteria</taxon>
        <taxon>Pseudomonadati</taxon>
        <taxon>Bacteroidota</taxon>
        <taxon>Bacteroidia</taxon>
        <taxon>Bacteroidales</taxon>
        <taxon>Muribaculaceae</taxon>
        <taxon>Muribaculum</taxon>
    </lineage>
</organism>
<dbReference type="Proteomes" id="UP000306630">
    <property type="component" value="Unassembled WGS sequence"/>
</dbReference>
<reference evidence="1 2" key="1">
    <citation type="submission" date="2019-04" db="EMBL/GenBank/DDBJ databases">
        <title>Microbes associate with the intestines of laboratory mice.</title>
        <authorList>
            <person name="Navarre W."/>
            <person name="Wong E."/>
            <person name="Huang K."/>
            <person name="Tropini C."/>
            <person name="Ng K."/>
            <person name="Yu B."/>
        </authorList>
    </citation>
    <scope>NUCLEOTIDE SEQUENCE [LARGE SCALE GENOMIC DNA]</scope>
    <source>
        <strain evidence="1 2">NM06_A21</strain>
    </source>
</reference>
<comment type="caution">
    <text evidence="1">The sequence shown here is derived from an EMBL/GenBank/DDBJ whole genome shotgun (WGS) entry which is preliminary data.</text>
</comment>
<protein>
    <submittedName>
        <fullName evidence="1">Uncharacterized protein</fullName>
    </submittedName>
</protein>
<dbReference type="RefSeq" id="WP_135993390.1">
    <property type="nucleotide sequence ID" value="NZ_CAMRAI010000029.1"/>
</dbReference>
<sequence>MKYQNVTFGANTSIAHILYDIVPTEDRFTKETIPSLALAMASIFPVYNEDGSYNFDNYNWSYKQQAVINPVALANEREDRMKRNKVMGKTFFNWEIISGLNLKTEFSTAWNSYRREIYRPSTLPTSVNKVPPSNPEGTLRIKDYLSWTWENTLSYNTRINNIHDISAVLGQSMQRESIEGSRITANGFPNDLVTTFNASTVATNWDSSRQAWSLASVFARIQYNYDSRYLLSASLRADGSSRFGSNNRWGYFPSVSAG</sequence>
<dbReference type="AlphaFoldDB" id="A0A4S2FW94"/>
<gene>
    <name evidence="1" type="ORF">E5333_08720</name>
</gene>
<dbReference type="SUPFAM" id="SSF56935">
    <property type="entry name" value="Porins"/>
    <property type="match status" value="1"/>
</dbReference>
<name>A0A4S2FW94_9BACT</name>
<accession>A0A4S2FW94</accession>
<evidence type="ECO:0000313" key="2">
    <source>
        <dbReference type="Proteomes" id="UP000306630"/>
    </source>
</evidence>
<proteinExistence type="predicted"/>
<dbReference type="EMBL" id="SRYD01000031">
    <property type="protein sequence ID" value="TGY73665.1"/>
    <property type="molecule type" value="Genomic_DNA"/>
</dbReference>
<evidence type="ECO:0000313" key="1">
    <source>
        <dbReference type="EMBL" id="TGY73665.1"/>
    </source>
</evidence>